<dbReference type="EMBL" id="JAVRJZ010003752">
    <property type="protein sequence ID" value="KAK2701542.1"/>
    <property type="molecule type" value="Genomic_DNA"/>
</dbReference>
<feature type="region of interest" description="Disordered" evidence="1">
    <location>
        <begin position="74"/>
        <end position="99"/>
    </location>
</feature>
<dbReference type="AlphaFoldDB" id="A0AA88H9Y4"/>
<name>A0AA88H9Y4_ARTSF</name>
<organism evidence="2 3">
    <name type="scientific">Artemia franciscana</name>
    <name type="common">Brine shrimp</name>
    <name type="synonym">Artemia sanfranciscana</name>
    <dbReference type="NCBI Taxonomy" id="6661"/>
    <lineage>
        <taxon>Eukaryota</taxon>
        <taxon>Metazoa</taxon>
        <taxon>Ecdysozoa</taxon>
        <taxon>Arthropoda</taxon>
        <taxon>Crustacea</taxon>
        <taxon>Branchiopoda</taxon>
        <taxon>Anostraca</taxon>
        <taxon>Artemiidae</taxon>
        <taxon>Artemia</taxon>
    </lineage>
</organism>
<gene>
    <name evidence="2" type="ORF">QYM36_019812</name>
</gene>
<comment type="caution">
    <text evidence="2">The sequence shown here is derived from an EMBL/GenBank/DDBJ whole genome shotgun (WGS) entry which is preliminary data.</text>
</comment>
<protein>
    <recommendedName>
        <fullName evidence="4">C3H1-type domain-containing protein</fullName>
    </recommendedName>
</protein>
<feature type="region of interest" description="Disordered" evidence="1">
    <location>
        <begin position="248"/>
        <end position="285"/>
    </location>
</feature>
<feature type="compositionally biased region" description="Polar residues" evidence="1">
    <location>
        <begin position="74"/>
        <end position="87"/>
    </location>
</feature>
<reference evidence="2" key="1">
    <citation type="submission" date="2023-07" db="EMBL/GenBank/DDBJ databases">
        <title>Chromosome-level genome assembly of Artemia franciscana.</title>
        <authorList>
            <person name="Jo E."/>
        </authorList>
    </citation>
    <scope>NUCLEOTIDE SEQUENCE</scope>
    <source>
        <tissue evidence="2">Whole body</tissue>
    </source>
</reference>
<proteinExistence type="predicted"/>
<dbReference type="Proteomes" id="UP001187531">
    <property type="component" value="Unassembled WGS sequence"/>
</dbReference>
<evidence type="ECO:0000256" key="1">
    <source>
        <dbReference type="SAM" id="MobiDB-lite"/>
    </source>
</evidence>
<keyword evidence="3" id="KW-1185">Reference proteome</keyword>
<accession>A0AA88H9Y4</accession>
<evidence type="ECO:0000313" key="2">
    <source>
        <dbReference type="EMBL" id="KAK2701542.1"/>
    </source>
</evidence>
<evidence type="ECO:0000313" key="3">
    <source>
        <dbReference type="Proteomes" id="UP001187531"/>
    </source>
</evidence>
<sequence>MGNITFEEFMLEMRNEIFKQRAFRIYNGDNTFRSHNEEGREKQMFRLRMKSELFAETVYSLVNGTGFTPKNTAQVATTQETPNQQEQSKSEADLSAGELLTDGQIAKPKELSIYESLRQRLERLRDKNGQIAKQIAKTISIYERLGPHVRIQEKHSQITEKISIYERLGPHVSIQEKHGQITEQISIYERLGPHVSIQEKHGQITEKIGIYERLGPPVSIREKPGNKFSKKSSKLADDEKFNRSNFRRNIQPNRATHAGRTGGSGTQPQIKFNRNKQVRGPEKTPRAKLINKRCKYGRECYNDKCAFIH</sequence>
<evidence type="ECO:0008006" key="4">
    <source>
        <dbReference type="Google" id="ProtNLM"/>
    </source>
</evidence>